<reference evidence="1" key="2">
    <citation type="journal article" date="2017" name="Curr. Microbiol.">
        <title>Genomic diversity of type B3 bacteriophages of Caulobacter crescentus.</title>
        <authorList>
            <person name="Ash K.T."/>
            <person name="Drake K.M."/>
            <person name="Gibbs W.S."/>
            <person name="Ely B."/>
        </authorList>
    </citation>
    <scope>NUCLEOTIDE SEQUENCE</scope>
</reference>
<reference evidence="3" key="1">
    <citation type="journal article" date="2017" name="Curr. Microbiol.">
        <title>Genomic Diversity of Type B3 Bacteriophages of Caulobacter crescentus.</title>
        <authorList>
            <person name="Ash K.T."/>
            <person name="Drake K.M."/>
            <person name="Gibbs W.S."/>
            <person name="Ely B."/>
        </authorList>
    </citation>
    <scope>NUCLEOTIDE SEQUENCE [LARGE SCALE GENOMIC DNA]</scope>
</reference>
<name>A0A1V0EDD9_9CAUD</name>
<evidence type="ECO:0000313" key="3">
    <source>
        <dbReference type="Proteomes" id="UP000222485"/>
    </source>
</evidence>
<evidence type="ECO:0000313" key="2">
    <source>
        <dbReference type="EMBL" id="ARB15244.1"/>
    </source>
</evidence>
<evidence type="ECO:0000313" key="1">
    <source>
        <dbReference type="EMBL" id="ARB14933.1"/>
    </source>
</evidence>
<organism evidence="1 3">
    <name type="scientific">Caulobacter phage Ccr32</name>
    <dbReference type="NCBI Taxonomy" id="1959738"/>
    <lineage>
        <taxon>Viruses</taxon>
        <taxon>Duplodnaviria</taxon>
        <taxon>Heunggongvirae</taxon>
        <taxon>Uroviricota</taxon>
        <taxon>Caudoviricetes</taxon>
        <taxon>Jeanschmidtviridae</taxon>
        <taxon>Shapirovirus</taxon>
        <taxon>Shapirovirus cbk</taxon>
    </lineage>
</organism>
<proteinExistence type="predicted"/>
<gene>
    <name evidence="1" type="ORF">Ccr32_gp014</name>
    <name evidence="2" type="ORF">Ccr32_gp326</name>
</gene>
<dbReference type="EMBL" id="KY555146">
    <property type="protein sequence ID" value="ARB14933.1"/>
    <property type="molecule type" value="Genomic_DNA"/>
</dbReference>
<dbReference type="EMBL" id="KY555146">
    <property type="protein sequence ID" value="ARB15244.1"/>
    <property type="molecule type" value="Genomic_DNA"/>
</dbReference>
<sequence length="60" mass="6457">MARRVRYMPSEALDLADALGEGLDLVKAMSEARRAGAPIADTLAALEDWALTAVNLIEED</sequence>
<accession>A0A1V0EDD9</accession>
<protein>
    <submittedName>
        <fullName evidence="1">Uncharacterized protein</fullName>
    </submittedName>
</protein>
<dbReference type="Proteomes" id="UP000222485">
    <property type="component" value="Genome"/>
</dbReference>